<evidence type="ECO:0000256" key="3">
    <source>
        <dbReference type="ARBA" id="ARBA00022968"/>
    </source>
</evidence>
<sequence>MDKKRKRYEVRKKKRKRRVFLYILFPLLILLVAGGAYSAYLVNKAKNVAADSKTELNRGIKSEKRVEPVNPKHDNISILFIGVDDSKKRSQGDATRTDALILATLNEKQKSIKMVSIPRDSFVYDPLRGRKDKINHAHVYNGVDGTIATVEELLDIPVDYFVKMNFDAFIDVVEALNGIQVDVPVTFTEQDSKDRPDAIHLEKGLQKLNGEEALALVRTRKIDSDIERGKRQQLVIKGIIDKAISVGSISKYGSVIDALGENITMNFEFGELLSLYDYATSGQTLEIESNVLAGSDLWTDYGYYYEVNQQELKTLSKTLRDHLEIDVTGQRNDAHDDESSTLYE</sequence>
<dbReference type="AlphaFoldDB" id="A0A4S3PRM9"/>
<accession>A0A4S3PRM9</accession>
<evidence type="ECO:0000313" key="6">
    <source>
        <dbReference type="EMBL" id="THE12309.1"/>
    </source>
</evidence>
<keyword evidence="3" id="KW-0735">Signal-anchor</keyword>
<dbReference type="Pfam" id="PF03816">
    <property type="entry name" value="LytR_cpsA_psr"/>
    <property type="match status" value="1"/>
</dbReference>
<gene>
    <name evidence="6" type="ORF">E1I69_11445</name>
</gene>
<evidence type="ECO:0000313" key="7">
    <source>
        <dbReference type="Proteomes" id="UP000306477"/>
    </source>
</evidence>
<keyword evidence="4" id="KW-1133">Transmembrane helix</keyword>
<organism evidence="6 7">
    <name type="scientific">Bacillus timonensis</name>
    <dbReference type="NCBI Taxonomy" id="1033734"/>
    <lineage>
        <taxon>Bacteria</taxon>
        <taxon>Bacillati</taxon>
        <taxon>Bacillota</taxon>
        <taxon>Bacilli</taxon>
        <taxon>Bacillales</taxon>
        <taxon>Bacillaceae</taxon>
        <taxon>Bacillus</taxon>
    </lineage>
</organism>
<comment type="similarity">
    <text evidence="1">Belongs to the LytR/CpsA/Psr (LCP) family.</text>
</comment>
<name>A0A4S3PRM9_9BACI</name>
<protein>
    <submittedName>
        <fullName evidence="6">LytR family transcriptional regulator</fullName>
    </submittedName>
</protein>
<comment type="caution">
    <text evidence="6">The sequence shown here is derived from an EMBL/GenBank/DDBJ whole genome shotgun (WGS) entry which is preliminary data.</text>
</comment>
<evidence type="ECO:0000256" key="4">
    <source>
        <dbReference type="ARBA" id="ARBA00022989"/>
    </source>
</evidence>
<dbReference type="OrthoDB" id="27330at2"/>
<keyword evidence="4" id="KW-0472">Membrane</keyword>
<dbReference type="NCBIfam" id="TIGR00350">
    <property type="entry name" value="lytR_cpsA_psr"/>
    <property type="match status" value="1"/>
</dbReference>
<dbReference type="InterPro" id="IPR004474">
    <property type="entry name" value="LytR_CpsA_psr"/>
</dbReference>
<feature type="domain" description="Cell envelope-related transcriptional attenuator" evidence="5">
    <location>
        <begin position="96"/>
        <end position="243"/>
    </location>
</feature>
<dbReference type="PANTHER" id="PTHR33392">
    <property type="entry name" value="POLYISOPRENYL-TEICHOIC ACID--PEPTIDOGLYCAN TEICHOIC ACID TRANSFERASE TAGU"/>
    <property type="match status" value="1"/>
</dbReference>
<dbReference type="Gene3D" id="3.40.630.190">
    <property type="entry name" value="LCP protein"/>
    <property type="match status" value="1"/>
</dbReference>
<keyword evidence="7" id="KW-1185">Reference proteome</keyword>
<proteinExistence type="inferred from homology"/>
<evidence type="ECO:0000256" key="1">
    <source>
        <dbReference type="ARBA" id="ARBA00006068"/>
    </source>
</evidence>
<dbReference type="RefSeq" id="WP_136379750.1">
    <property type="nucleotide sequence ID" value="NZ_SLUB01000018.1"/>
</dbReference>
<reference evidence="6 7" key="1">
    <citation type="journal article" date="2019" name="Indoor Air">
        <title>Impacts of indoor surface finishes on bacterial viability.</title>
        <authorList>
            <person name="Hu J."/>
            <person name="Maamar S.B."/>
            <person name="Glawe A.J."/>
            <person name="Gottel N."/>
            <person name="Gilbert J.A."/>
            <person name="Hartmann E.M."/>
        </authorList>
    </citation>
    <scope>NUCLEOTIDE SEQUENCE [LARGE SCALE GENOMIC DNA]</scope>
    <source>
        <strain evidence="6 7">AF060A6</strain>
    </source>
</reference>
<dbReference type="PANTHER" id="PTHR33392:SF3">
    <property type="entry name" value="POLYISOPRENYL-TEICHOIC ACID--PEPTIDOGLYCAN TEICHOIC ACID TRANSFERASE TAGT"/>
    <property type="match status" value="1"/>
</dbReference>
<evidence type="ECO:0000256" key="2">
    <source>
        <dbReference type="ARBA" id="ARBA00022692"/>
    </source>
</evidence>
<evidence type="ECO:0000259" key="5">
    <source>
        <dbReference type="Pfam" id="PF03816"/>
    </source>
</evidence>
<dbReference type="InterPro" id="IPR050922">
    <property type="entry name" value="LytR/CpsA/Psr_CW_biosynth"/>
</dbReference>
<dbReference type="EMBL" id="SLUB01000018">
    <property type="protein sequence ID" value="THE12309.1"/>
    <property type="molecule type" value="Genomic_DNA"/>
</dbReference>
<keyword evidence="2" id="KW-0812">Transmembrane</keyword>
<dbReference type="GO" id="GO:0071555">
    <property type="term" value="P:cell wall organization"/>
    <property type="evidence" value="ECO:0007669"/>
    <property type="project" value="UniProtKB-KW"/>
</dbReference>
<dbReference type="Proteomes" id="UP000306477">
    <property type="component" value="Unassembled WGS sequence"/>
</dbReference>